<keyword evidence="1" id="KW-1133">Transmembrane helix</keyword>
<feature type="transmembrane region" description="Helical" evidence="1">
    <location>
        <begin position="74"/>
        <end position="94"/>
    </location>
</feature>
<feature type="transmembrane region" description="Helical" evidence="1">
    <location>
        <begin position="259"/>
        <end position="281"/>
    </location>
</feature>
<dbReference type="EMBL" id="FOIS01000004">
    <property type="protein sequence ID" value="SEW22217.1"/>
    <property type="molecule type" value="Genomic_DNA"/>
</dbReference>
<gene>
    <name evidence="2" type="ORF">SAMN05216285_3108</name>
</gene>
<keyword evidence="1" id="KW-0812">Transmembrane</keyword>
<protein>
    <submittedName>
        <fullName evidence="2">Uncharacterized protein</fullName>
    </submittedName>
</protein>
<dbReference type="eggNOG" id="arCOG08131">
    <property type="taxonomic scope" value="Archaea"/>
</dbReference>
<feature type="transmembrane region" description="Helical" evidence="1">
    <location>
        <begin position="33"/>
        <end position="54"/>
    </location>
</feature>
<keyword evidence="1" id="KW-0472">Membrane</keyword>
<evidence type="ECO:0000313" key="3">
    <source>
        <dbReference type="Proteomes" id="UP000183275"/>
    </source>
</evidence>
<evidence type="ECO:0000313" key="2">
    <source>
        <dbReference type="EMBL" id="SEW22217.1"/>
    </source>
</evidence>
<dbReference type="Pfam" id="PF25927">
    <property type="entry name" value="DUF7972"/>
    <property type="match status" value="1"/>
</dbReference>
<feature type="transmembrane region" description="Helical" evidence="1">
    <location>
        <begin position="293"/>
        <end position="316"/>
    </location>
</feature>
<name>A0A1I0Q5K8_9EURY</name>
<sequence>MTDKTDISTANTMRERSGESRIKLWLLLRANRFLVSIVLTSAVFVAFVIAVAVLDPPFSQQIESGDMTDTMFSTMITVIVTGTTLVVTIGQLVLSQENGPLGDQRERMASSMDVRDFTEELIGSPSPADPSEFLRQIIGITAQRTTALRESIDKNDNENLREEVDEFAESVTGNADTVRDQLEDAQFGSFNVLFAALNFNYSWKIFQVERLANEYEESLNEEERGLLDDLKTALSLFGPAREHIKTLYFQWALIDLSQMILYAAVPALAVAGIMVGIVDAGTFPGSTLGLDHIILVVGGAFAVTLVPFMLFVSYVLRIVTIAKRTLAIEPLILRESQR</sequence>
<dbReference type="AlphaFoldDB" id="A0A1I0Q5K8"/>
<dbReference type="Proteomes" id="UP000183275">
    <property type="component" value="Unassembled WGS sequence"/>
</dbReference>
<keyword evidence="3" id="KW-1185">Reference proteome</keyword>
<evidence type="ECO:0000256" key="1">
    <source>
        <dbReference type="SAM" id="Phobius"/>
    </source>
</evidence>
<accession>A0A1I0Q5K8</accession>
<dbReference type="RefSeq" id="WP_049989719.1">
    <property type="nucleotide sequence ID" value="NZ_FOIS01000004.1"/>
</dbReference>
<proteinExistence type="predicted"/>
<dbReference type="OrthoDB" id="202254at2157"/>
<organism evidence="2 3">
    <name type="scientific">Natrinema salifodinae</name>
    <dbReference type="NCBI Taxonomy" id="1202768"/>
    <lineage>
        <taxon>Archaea</taxon>
        <taxon>Methanobacteriati</taxon>
        <taxon>Methanobacteriota</taxon>
        <taxon>Stenosarchaea group</taxon>
        <taxon>Halobacteria</taxon>
        <taxon>Halobacteriales</taxon>
        <taxon>Natrialbaceae</taxon>
        <taxon>Natrinema</taxon>
    </lineage>
</organism>
<dbReference type="InterPro" id="IPR058278">
    <property type="entry name" value="DUF7972"/>
</dbReference>
<reference evidence="3" key="1">
    <citation type="submission" date="2016-10" db="EMBL/GenBank/DDBJ databases">
        <authorList>
            <person name="Varghese N."/>
        </authorList>
    </citation>
    <scope>NUCLEOTIDE SEQUENCE [LARGE SCALE GENOMIC DNA]</scope>
    <source>
        <strain evidence="3">CGMCC 1.12284</strain>
    </source>
</reference>